<dbReference type="InterPro" id="IPR007505">
    <property type="entry name" value="PDDEXK_7"/>
</dbReference>
<reference evidence="2" key="1">
    <citation type="submission" date="2020-02" db="EMBL/GenBank/DDBJ databases">
        <authorList>
            <person name="Meier V. D."/>
        </authorList>
    </citation>
    <scope>NUCLEOTIDE SEQUENCE</scope>
    <source>
        <strain evidence="2">AVDCRST_MAG63</strain>
    </source>
</reference>
<name>A0A6J4ITM9_9BACT</name>
<sequence>MTTVAAPPPRPDAAARDSLRDALRSARRWRDLLSDDERRRLLLDIARVALAVGQDLFPERGVNDLDIGVREDGDPCPRERLAFLQGVWPRLARALHAIEAAPHAVLAPRMRPVAPERARRITPMAVLAAVRAGDLTASTSDAALARLLDGRLPRRVAETYAAPCTNTPENRAVKAALAHLARDLAALSALALAVQAPDVAREAAHLRARLRGHLRRAPWRDLPLPDALPALSPTLRSHPHYRLVYDVYRRYRQSFRFDWDNPLFILPARETWLLYEYWGFFQVADALRALGWRAARADGFSLLRSGLTFSLARGQASRIEFSGPDGQTLSLTYNREFPRGRKAGGGGWHSRSHAMRPDVTLETSDRLLVLDPKFKTYARPGWEADDIHQMHAYRDAIACGQARNVVPASWLLYAGQAQSGNRAVIAYPASTPTCPRGGGEVGALLLRPGGVGSDQLKAVIAEFLSASPSPTAERDLSGEGTGG</sequence>
<feature type="domain" description="DUF2357" evidence="1">
    <location>
        <begin position="71"/>
        <end position="248"/>
    </location>
</feature>
<organism evidence="2">
    <name type="scientific">uncultured Armatimonadetes bacterium</name>
    <dbReference type="NCBI Taxonomy" id="157466"/>
    <lineage>
        <taxon>Bacteria</taxon>
        <taxon>Bacillati</taxon>
        <taxon>Armatimonadota</taxon>
        <taxon>environmental samples</taxon>
    </lineage>
</organism>
<gene>
    <name evidence="2" type="ORF">AVDCRST_MAG63-2498</name>
</gene>
<dbReference type="AlphaFoldDB" id="A0A6J4ITM9"/>
<dbReference type="Pfam" id="PF09823">
    <property type="entry name" value="DUF2357"/>
    <property type="match status" value="1"/>
</dbReference>
<accession>A0A6J4ITM9</accession>
<evidence type="ECO:0000313" key="2">
    <source>
        <dbReference type="EMBL" id="CAA9260418.1"/>
    </source>
</evidence>
<dbReference type="EMBL" id="CADCTO010000311">
    <property type="protein sequence ID" value="CAA9260418.1"/>
    <property type="molecule type" value="Genomic_DNA"/>
</dbReference>
<protein>
    <recommendedName>
        <fullName evidence="1">DUF2357 domain-containing protein</fullName>
    </recommendedName>
</protein>
<dbReference type="Pfam" id="PF04411">
    <property type="entry name" value="PDDEXK_7"/>
    <property type="match status" value="1"/>
</dbReference>
<evidence type="ECO:0000259" key="1">
    <source>
        <dbReference type="Pfam" id="PF09823"/>
    </source>
</evidence>
<dbReference type="InterPro" id="IPR018633">
    <property type="entry name" value="DUF2357"/>
</dbReference>
<proteinExistence type="predicted"/>